<dbReference type="AlphaFoldDB" id="A0A8B8UIA2"/>
<feature type="compositionally biased region" description="Basic and acidic residues" evidence="1">
    <location>
        <begin position="154"/>
        <end position="164"/>
    </location>
</feature>
<dbReference type="Proteomes" id="UP000694856">
    <property type="component" value="Chromosome 16"/>
</dbReference>
<organism evidence="2 3">
    <name type="scientific">Camelus ferus</name>
    <name type="common">Wild bactrian camel</name>
    <name type="synonym">Camelus bactrianus ferus</name>
    <dbReference type="NCBI Taxonomy" id="419612"/>
    <lineage>
        <taxon>Eukaryota</taxon>
        <taxon>Metazoa</taxon>
        <taxon>Chordata</taxon>
        <taxon>Craniata</taxon>
        <taxon>Vertebrata</taxon>
        <taxon>Euteleostomi</taxon>
        <taxon>Mammalia</taxon>
        <taxon>Eutheria</taxon>
        <taxon>Laurasiatheria</taxon>
        <taxon>Artiodactyla</taxon>
        <taxon>Tylopoda</taxon>
        <taxon>Camelidae</taxon>
        <taxon>Camelus</taxon>
    </lineage>
</organism>
<dbReference type="KEGG" id="cfr:116669264"/>
<evidence type="ECO:0000313" key="2">
    <source>
        <dbReference type="Proteomes" id="UP000694856"/>
    </source>
</evidence>
<name>A0A8B8UIA2_CAMFR</name>
<protein>
    <submittedName>
        <fullName evidence="3">Translation initiation factor IF-2-like isoform X1</fullName>
    </submittedName>
</protein>
<feature type="compositionally biased region" description="Basic and acidic residues" evidence="1">
    <location>
        <begin position="135"/>
        <end position="145"/>
    </location>
</feature>
<feature type="region of interest" description="Disordered" evidence="1">
    <location>
        <begin position="1"/>
        <end position="258"/>
    </location>
</feature>
<feature type="compositionally biased region" description="Low complexity" evidence="1">
    <location>
        <begin position="98"/>
        <end position="108"/>
    </location>
</feature>
<evidence type="ECO:0000256" key="1">
    <source>
        <dbReference type="SAM" id="MobiDB-lite"/>
    </source>
</evidence>
<feature type="compositionally biased region" description="Basic and acidic residues" evidence="1">
    <location>
        <begin position="205"/>
        <end position="226"/>
    </location>
</feature>
<accession>A0A8B8UIA2</accession>
<gene>
    <name evidence="3" type="primary">LOC116669264</name>
</gene>
<proteinExistence type="predicted"/>
<dbReference type="RefSeq" id="XP_032354256.1">
    <property type="nucleotide sequence ID" value="XM_032498365.1"/>
</dbReference>
<reference evidence="3" key="1">
    <citation type="submission" date="2025-08" db="UniProtKB">
        <authorList>
            <consortium name="RefSeq"/>
        </authorList>
    </citation>
    <scope>IDENTIFICATION</scope>
    <source>
        <tissue evidence="3">Ear skin</tissue>
    </source>
</reference>
<dbReference type="GeneID" id="116669264"/>
<evidence type="ECO:0000313" key="3">
    <source>
        <dbReference type="RefSeq" id="XP_032354256.1"/>
    </source>
</evidence>
<sequence length="312" mass="32847">MTGQRAPRPLPLPRPPPRRPRPRLPAPEQESAAGRPDPPKGPEAGGTRVPGPWGRTPSRKLPQVQSIDTAPRGEGAPSFSRAQRPGSSGRRPSLASDPAPGRGAARAPALRREAAGAGKRGQWAGESGGASCRGPGEEPRWREPADPALGGADSRARRAGERSTGRSKTSRGFLRPWTPGPRKKAPDEGAEKAPSMGKVGLSPELGDRPNDLDAKCQHIHAAKEAEETGAWDQARHPRCPPAQAHSDPRSSPVTPISRVPSCDSAGAVAKGADKMSLLLLGARWMDGRLPQPFPSSPLPWPLLGLGLRFPSG</sequence>
<keyword evidence="2" id="KW-1185">Reference proteome</keyword>